<evidence type="ECO:0000313" key="4">
    <source>
        <dbReference type="RefSeq" id="XP_011004419.1"/>
    </source>
</evidence>
<reference evidence="4" key="1">
    <citation type="submission" date="2025-08" db="UniProtKB">
        <authorList>
            <consortium name="RefSeq"/>
        </authorList>
    </citation>
    <scope>IDENTIFICATION</scope>
</reference>
<feature type="compositionally biased region" description="Acidic residues" evidence="1">
    <location>
        <begin position="177"/>
        <end position="222"/>
    </location>
</feature>
<dbReference type="Pfam" id="PF13952">
    <property type="entry name" value="DUF4216"/>
    <property type="match status" value="1"/>
</dbReference>
<evidence type="ECO:0000313" key="3">
    <source>
        <dbReference type="Proteomes" id="UP000694918"/>
    </source>
</evidence>
<evidence type="ECO:0000259" key="2">
    <source>
        <dbReference type="Pfam" id="PF13952"/>
    </source>
</evidence>
<feature type="region of interest" description="Disordered" evidence="1">
    <location>
        <begin position="335"/>
        <end position="392"/>
    </location>
</feature>
<feature type="region of interest" description="Disordered" evidence="1">
    <location>
        <begin position="177"/>
        <end position="262"/>
    </location>
</feature>
<feature type="compositionally biased region" description="Basic and acidic residues" evidence="1">
    <location>
        <begin position="236"/>
        <end position="249"/>
    </location>
</feature>
<dbReference type="RefSeq" id="XP_011004419.1">
    <property type="nucleotide sequence ID" value="XM_011006117.1"/>
</dbReference>
<gene>
    <name evidence="4" type="primary">LOC105110912</name>
</gene>
<feature type="compositionally biased region" description="Polar residues" evidence="1">
    <location>
        <begin position="735"/>
        <end position="745"/>
    </location>
</feature>
<feature type="domain" description="DUF4216" evidence="2">
    <location>
        <begin position="29"/>
        <end position="100"/>
    </location>
</feature>
<dbReference type="PANTHER" id="PTHR48258:SF3">
    <property type="entry name" value="FK506-BINDING PROTEIN 4-LIKE ISOFORM X1"/>
    <property type="match status" value="1"/>
</dbReference>
<protein>
    <submittedName>
        <fullName evidence="4">Uncharacterized protein LOC105110912</fullName>
    </submittedName>
</protein>
<organism evidence="3 4">
    <name type="scientific">Populus euphratica</name>
    <name type="common">Euphrates poplar</name>
    <dbReference type="NCBI Taxonomy" id="75702"/>
    <lineage>
        <taxon>Eukaryota</taxon>
        <taxon>Viridiplantae</taxon>
        <taxon>Streptophyta</taxon>
        <taxon>Embryophyta</taxon>
        <taxon>Tracheophyta</taxon>
        <taxon>Spermatophyta</taxon>
        <taxon>Magnoliopsida</taxon>
        <taxon>eudicotyledons</taxon>
        <taxon>Gunneridae</taxon>
        <taxon>Pentapetalae</taxon>
        <taxon>rosids</taxon>
        <taxon>fabids</taxon>
        <taxon>Malpighiales</taxon>
        <taxon>Salicaceae</taxon>
        <taxon>Saliceae</taxon>
        <taxon>Populus</taxon>
    </lineage>
</organism>
<feature type="compositionally biased region" description="Polar residues" evidence="1">
    <location>
        <begin position="372"/>
        <end position="383"/>
    </location>
</feature>
<sequence>MNSGVCVKGSCYDNNERDYYGMLKEVVRLKYLGSKCKLFMFKCNWYDTKRGIRVHRSNGLVEIKHTSRLHGNEDFVLAQQCQQVYYTYPPGNKSSEWWTVIKTTARSRYNVDMGEFIEDANNVRSFDVDQSDEIYQPCRVLPTQTLDDQNILVESSYYEEISQHELLQLDINWGNNEEEEEQEDDDDDGNDDGDGDGDGDDSYSGGDDNDENMVLCDNDDMEQTLSMPRRGSILDSRSDRSTSRSDRSTSSKSFQTTSRHNNKGSTFQQLVYQNANECYIPTLGSTHPPQCDYGRVEAYQFCEGFRFQDLLQTQGGFPRDNQLIYGGHNSYRSYGRVDGDGDDVNIRDEDEGDGSNERGVCDENADGVPLNHGSTSSPYNYDQNVKRKGFDTPMDPITRKKELCLYGTTEFNNASCGRAIGDILRSNFKGAWHSLEKIDSMCRDELFKEFKKKYSFPEEDESIVRNIWEDKARIALNQQLTRARKKAMSKENTTNIIDCLDKGPAWINNDDWNQMIKDVWSTPEFQRRSESAKRNRLTKTDGKISTHSGGTVSFASYRANMQEEAGGKEPPWDDVFSALHQSTKQSGSFVDNKSKKVVENYKKEMISKYGTNRENHPSFDGAAWCVASGGVIKGRVYGAPRMPKSIVSTSSSSHSYSVESSYPSSSYRALQQAIKDKEEEIKKKDDFILEMKRQMDSMQEYLVNNLGYNDGTSNIDQGMPPSLTPAISPPMAPQIMTSMGPTSQPIFRPTPRPLYPDQSCIDPQYHGSSSQPAP</sequence>
<feature type="compositionally biased region" description="Basic and acidic residues" evidence="1">
    <location>
        <begin position="335"/>
        <end position="347"/>
    </location>
</feature>
<dbReference type="KEGG" id="peu:105110912"/>
<keyword evidence="3" id="KW-1185">Reference proteome</keyword>
<dbReference type="Pfam" id="PF03004">
    <property type="entry name" value="Transposase_24"/>
    <property type="match status" value="1"/>
</dbReference>
<feature type="region of interest" description="Disordered" evidence="1">
    <location>
        <begin position="732"/>
        <end position="774"/>
    </location>
</feature>
<dbReference type="AlphaFoldDB" id="A0AAJ6T546"/>
<dbReference type="InterPro" id="IPR004252">
    <property type="entry name" value="Probable_transposase_24"/>
</dbReference>
<feature type="compositionally biased region" description="Polar residues" evidence="1">
    <location>
        <begin position="252"/>
        <end position="262"/>
    </location>
</feature>
<proteinExistence type="predicted"/>
<accession>A0AAJ6T546</accession>
<name>A0AAJ6T546_POPEU</name>
<evidence type="ECO:0000256" key="1">
    <source>
        <dbReference type="SAM" id="MobiDB-lite"/>
    </source>
</evidence>
<dbReference type="GeneID" id="105110912"/>
<dbReference type="InterPro" id="IPR025312">
    <property type="entry name" value="DUF4216"/>
</dbReference>
<dbReference type="PANTHER" id="PTHR48258">
    <property type="entry name" value="DUF4218 DOMAIN-CONTAINING PROTEIN-RELATED"/>
    <property type="match status" value="1"/>
</dbReference>
<dbReference type="Proteomes" id="UP000694918">
    <property type="component" value="Unplaced"/>
</dbReference>